<organism evidence="1 2">
    <name type="scientific">Tetrahymena thermophila (strain SB210)</name>
    <dbReference type="NCBI Taxonomy" id="312017"/>
    <lineage>
        <taxon>Eukaryota</taxon>
        <taxon>Sar</taxon>
        <taxon>Alveolata</taxon>
        <taxon>Ciliophora</taxon>
        <taxon>Intramacronucleata</taxon>
        <taxon>Oligohymenophorea</taxon>
        <taxon>Hymenostomatida</taxon>
        <taxon>Tetrahymenina</taxon>
        <taxon>Tetrahymenidae</taxon>
        <taxon>Tetrahymena</taxon>
    </lineage>
</organism>
<dbReference type="InParanoid" id="I7MAF5"/>
<evidence type="ECO:0000313" key="2">
    <source>
        <dbReference type="Proteomes" id="UP000009168"/>
    </source>
</evidence>
<proteinExistence type="predicted"/>
<reference evidence="2" key="1">
    <citation type="journal article" date="2006" name="PLoS Biol.">
        <title>Macronuclear genome sequence of the ciliate Tetrahymena thermophila, a model eukaryote.</title>
        <authorList>
            <person name="Eisen J.A."/>
            <person name="Coyne R.S."/>
            <person name="Wu M."/>
            <person name="Wu D."/>
            <person name="Thiagarajan M."/>
            <person name="Wortman J.R."/>
            <person name="Badger J.H."/>
            <person name="Ren Q."/>
            <person name="Amedeo P."/>
            <person name="Jones K.M."/>
            <person name="Tallon L.J."/>
            <person name="Delcher A.L."/>
            <person name="Salzberg S.L."/>
            <person name="Silva J.C."/>
            <person name="Haas B.J."/>
            <person name="Majoros W.H."/>
            <person name="Farzad M."/>
            <person name="Carlton J.M."/>
            <person name="Smith R.K. Jr."/>
            <person name="Garg J."/>
            <person name="Pearlman R.E."/>
            <person name="Karrer K.M."/>
            <person name="Sun L."/>
            <person name="Manning G."/>
            <person name="Elde N.C."/>
            <person name="Turkewitz A.P."/>
            <person name="Asai D.J."/>
            <person name="Wilkes D.E."/>
            <person name="Wang Y."/>
            <person name="Cai H."/>
            <person name="Collins K."/>
            <person name="Stewart B.A."/>
            <person name="Lee S.R."/>
            <person name="Wilamowska K."/>
            <person name="Weinberg Z."/>
            <person name="Ruzzo W.L."/>
            <person name="Wloga D."/>
            <person name="Gaertig J."/>
            <person name="Frankel J."/>
            <person name="Tsao C.-C."/>
            <person name="Gorovsky M.A."/>
            <person name="Keeling P.J."/>
            <person name="Waller R.F."/>
            <person name="Patron N.J."/>
            <person name="Cherry J.M."/>
            <person name="Stover N.A."/>
            <person name="Krieger C.J."/>
            <person name="del Toro C."/>
            <person name="Ryder H.F."/>
            <person name="Williamson S.C."/>
            <person name="Barbeau R.A."/>
            <person name="Hamilton E.P."/>
            <person name="Orias E."/>
        </authorList>
    </citation>
    <scope>NUCLEOTIDE SEQUENCE [LARGE SCALE GENOMIC DNA]</scope>
    <source>
        <strain evidence="2">SB210</strain>
    </source>
</reference>
<name>I7MAF5_TETTS</name>
<dbReference type="EMBL" id="GG662448">
    <property type="protein sequence ID" value="EAS04483.2"/>
    <property type="molecule type" value="Genomic_DNA"/>
</dbReference>
<dbReference type="KEGG" id="tet:TTHERM_00616580"/>
<evidence type="ECO:0000313" key="1">
    <source>
        <dbReference type="EMBL" id="EAS04483.2"/>
    </source>
</evidence>
<dbReference type="PANTHER" id="PTHR36649">
    <property type="entry name" value="UBIQUITIN-LIKE DOMAIN-CONTAINING PROTEIN"/>
    <property type="match status" value="1"/>
</dbReference>
<dbReference type="AlphaFoldDB" id="I7MAF5"/>
<dbReference type="PANTHER" id="PTHR36649:SF28">
    <property type="entry name" value="UBIQUITIN-LIKE DOMAIN-CONTAINING PROTEIN"/>
    <property type="match status" value="1"/>
</dbReference>
<accession>I7MAF5</accession>
<dbReference type="HOGENOM" id="CLU_620412_0_0_1"/>
<gene>
    <name evidence="1" type="ORF">TTHERM_00616580</name>
</gene>
<dbReference type="OrthoDB" id="8954335at2759"/>
<dbReference type="Proteomes" id="UP000009168">
    <property type="component" value="Unassembled WGS sequence"/>
</dbReference>
<protein>
    <submittedName>
        <fullName evidence="1">Uncharacterized protein</fullName>
    </submittedName>
</protein>
<keyword evidence="2" id="KW-1185">Reference proteome</keyword>
<dbReference type="GeneID" id="7823128"/>
<sequence>MQPKNITYQGLPGIFDQEQKPNNVNLNINNAFLMVSQHIIDPKSEVTNSQLTKIFNDIQKQMEQNLEIQKTTTDNIQQVQDNKVYPVVIKAKKIDGLDNQPNPGGWNKQLSLFLRVLRQYLKDCDCELKFHINDSQLDPQEKQYGIWRMLTLNDTTNFKYCAIFKNYQLSYTQLMNNPNEISYLCDLVQWGVFSVMKNNFKKESVNILGISQSANSNSDIEVHFILDESDIEHSSKTVNFDALSKELTNTIKTGFCSNISVCQKKVTKTITLAYSQFLKDYSRGWENIKMKSDKRGIKNGQKQDYFFPFSWYGFAVDVSKLDPYDQNWLSMEENNPRAWPVGYLPATINPLTPQDRLQYSESKDKFTQSEVGSSITVYRKPEEMEQKCHIITDPLTNLKYKLAYLCRINIDTLKCPENNQNIYLISNLKDVRPYRILMKKVN</sequence>
<dbReference type="RefSeq" id="XP_001024728.2">
    <property type="nucleotide sequence ID" value="XM_001024728.3"/>
</dbReference>